<name>A0A7M7N2S1_STRPU</name>
<feature type="domain" description="RIG-I-like receptor C-terminal" evidence="1">
    <location>
        <begin position="64"/>
        <end position="146"/>
    </location>
</feature>
<dbReference type="InterPro" id="IPR027417">
    <property type="entry name" value="P-loop_NTPase"/>
</dbReference>
<dbReference type="AlphaFoldDB" id="A0A7M7N2S1"/>
<dbReference type="RefSeq" id="XP_030829777.1">
    <property type="nucleotide sequence ID" value="XM_030973917.1"/>
</dbReference>
<keyword evidence="3" id="KW-1185">Reference proteome</keyword>
<accession>A0A7M7N2S1</accession>
<reference evidence="3" key="1">
    <citation type="submission" date="2015-02" db="EMBL/GenBank/DDBJ databases">
        <title>Genome sequencing for Strongylocentrotus purpuratus.</title>
        <authorList>
            <person name="Murali S."/>
            <person name="Liu Y."/>
            <person name="Vee V."/>
            <person name="English A."/>
            <person name="Wang M."/>
            <person name="Skinner E."/>
            <person name="Han Y."/>
            <person name="Muzny D.M."/>
            <person name="Worley K.C."/>
            <person name="Gibbs R.A."/>
        </authorList>
    </citation>
    <scope>NUCLEOTIDE SEQUENCE</scope>
</reference>
<dbReference type="InterPro" id="IPR051363">
    <property type="entry name" value="RLR_Helicase"/>
</dbReference>
<dbReference type="Gene3D" id="3.40.50.300">
    <property type="entry name" value="P-loop containing nucleotide triphosphate hydrolases"/>
    <property type="match status" value="1"/>
</dbReference>
<reference evidence="2" key="2">
    <citation type="submission" date="2021-01" db="UniProtKB">
        <authorList>
            <consortium name="EnsemblMetazoa"/>
        </authorList>
    </citation>
    <scope>IDENTIFICATION</scope>
</reference>
<organism evidence="2 3">
    <name type="scientific">Strongylocentrotus purpuratus</name>
    <name type="common">Purple sea urchin</name>
    <dbReference type="NCBI Taxonomy" id="7668"/>
    <lineage>
        <taxon>Eukaryota</taxon>
        <taxon>Metazoa</taxon>
        <taxon>Echinodermata</taxon>
        <taxon>Eleutherozoa</taxon>
        <taxon>Echinozoa</taxon>
        <taxon>Echinoidea</taxon>
        <taxon>Euechinoidea</taxon>
        <taxon>Echinacea</taxon>
        <taxon>Camarodonta</taxon>
        <taxon>Echinidea</taxon>
        <taxon>Strongylocentrotidae</taxon>
        <taxon>Strongylocentrotus</taxon>
    </lineage>
</organism>
<dbReference type="EnsemblMetazoa" id="XM_030973917">
    <property type="protein sequence ID" value="XP_030829777"/>
    <property type="gene ID" value="LOC115919763"/>
</dbReference>
<dbReference type="PANTHER" id="PTHR14074">
    <property type="entry name" value="HELICASE WITH DEATH DOMAIN-RELATED"/>
    <property type="match status" value="1"/>
</dbReference>
<dbReference type="KEGG" id="spu:115919763"/>
<evidence type="ECO:0000313" key="2">
    <source>
        <dbReference type="EnsemblMetazoa" id="XP_030829777"/>
    </source>
</evidence>
<dbReference type="InParanoid" id="A0A7M7N2S1"/>
<dbReference type="Gene3D" id="1.20.1320.30">
    <property type="match status" value="1"/>
</dbReference>
<dbReference type="PANTHER" id="PTHR14074:SF16">
    <property type="entry name" value="ANTIVIRAL INNATE IMMUNE RESPONSE RECEPTOR RIG-I"/>
    <property type="match status" value="1"/>
</dbReference>
<protein>
    <recommendedName>
        <fullName evidence="1">RIG-I-like receptor C-terminal domain-containing protein</fullName>
    </recommendedName>
</protein>
<sequence>MNKILGLTASPGVGNSKNMVQAKCYITKLCANLDCRISRPKIYAHELNARSRSPKEIQIMVKGRPLEDPYFREIGVIMECIEDKIKVVEAGRALMKENDEFTKMVSRRGTQSYEQGVVNLKKKIQQTIENGDDRRELMTCVNYLRVS</sequence>
<proteinExistence type="predicted"/>
<evidence type="ECO:0000313" key="3">
    <source>
        <dbReference type="Proteomes" id="UP000007110"/>
    </source>
</evidence>
<evidence type="ECO:0000259" key="1">
    <source>
        <dbReference type="Pfam" id="PF18119"/>
    </source>
</evidence>
<dbReference type="GeneID" id="115919763"/>
<dbReference type="Proteomes" id="UP000007110">
    <property type="component" value="Unassembled WGS sequence"/>
</dbReference>
<dbReference type="Pfam" id="PF18119">
    <property type="entry name" value="RIG-I_C"/>
    <property type="match status" value="1"/>
</dbReference>
<dbReference type="InterPro" id="IPR041204">
    <property type="entry name" value="RIG-I-like_C"/>
</dbReference>
<dbReference type="OrthoDB" id="416741at2759"/>